<dbReference type="Proteomes" id="UP000005045">
    <property type="component" value="Unassembled WGS sequence"/>
</dbReference>
<organism evidence="1 2">
    <name type="scientific">Paraburkholderia graminis (strain ATCC 700544 / DSM 17151 / LMG 18924 / NCIMB 13744 / C4D1M)</name>
    <dbReference type="NCBI Taxonomy" id="396598"/>
    <lineage>
        <taxon>Bacteria</taxon>
        <taxon>Pseudomonadati</taxon>
        <taxon>Pseudomonadota</taxon>
        <taxon>Betaproteobacteria</taxon>
        <taxon>Burkholderiales</taxon>
        <taxon>Burkholderiaceae</taxon>
        <taxon>Paraburkholderia</taxon>
    </lineage>
</organism>
<proteinExistence type="predicted"/>
<name>B1FX36_PARG4</name>
<evidence type="ECO:0000313" key="1">
    <source>
        <dbReference type="EMBL" id="EDT11177.1"/>
    </source>
</evidence>
<protein>
    <submittedName>
        <fullName evidence="1">Uncharacterized protein</fullName>
    </submittedName>
</protein>
<dbReference type="EMBL" id="ABLD01000004">
    <property type="protein sequence ID" value="EDT11177.1"/>
    <property type="molecule type" value="Genomic_DNA"/>
</dbReference>
<sequence>MSIPALVPFRDWSASGAHIERARRRLNEWQRQIASPPDTSMR</sequence>
<evidence type="ECO:0000313" key="2">
    <source>
        <dbReference type="Proteomes" id="UP000005045"/>
    </source>
</evidence>
<dbReference type="AlphaFoldDB" id="B1FX36"/>
<reference evidence="1 2" key="1">
    <citation type="submission" date="2008-03" db="EMBL/GenBank/DDBJ databases">
        <title>Sequencing of the draft genome and assembly of Burkholderia graminis C4D1M.</title>
        <authorList>
            <consortium name="US DOE Joint Genome Institute (JGI-PGF)"/>
            <person name="Copeland A."/>
            <person name="Lucas S."/>
            <person name="Lapidus A."/>
            <person name="Glavina del Rio T."/>
            <person name="Dalin E."/>
            <person name="Tice H."/>
            <person name="Bruce D."/>
            <person name="Goodwin L."/>
            <person name="Pitluck S."/>
            <person name="Larimer F."/>
            <person name="Land M.L."/>
            <person name="Hauser L."/>
            <person name="Tiedje J."/>
            <person name="Richardson P."/>
        </authorList>
    </citation>
    <scope>NUCLEOTIDE SEQUENCE [LARGE SCALE GENOMIC DNA]</scope>
    <source>
        <strain evidence="2">ATCC 700544 / DSM 17151 / LMG 18924 / NCIMB 13744 / C4D1M</strain>
    </source>
</reference>
<keyword evidence="2" id="KW-1185">Reference proteome</keyword>
<gene>
    <name evidence="1" type="ORF">BgramDRAFT_1702</name>
</gene>
<comment type="caution">
    <text evidence="1">The sequence shown here is derived from an EMBL/GenBank/DDBJ whole genome shotgun (WGS) entry which is preliminary data.</text>
</comment>
<accession>B1FX36</accession>